<dbReference type="InterPro" id="IPR003165">
    <property type="entry name" value="Piwi"/>
</dbReference>
<dbReference type="InterPro" id="IPR029035">
    <property type="entry name" value="DHS-like_NAD/FAD-binding_dom"/>
</dbReference>
<name>A0A2A6J835_9HYPH</name>
<proteinExistence type="inferred from homology"/>
<dbReference type="EMBL" id="NWSV01000013">
    <property type="protein sequence ID" value="PDT02468.1"/>
    <property type="molecule type" value="Genomic_DNA"/>
</dbReference>
<dbReference type="GO" id="GO:0003676">
    <property type="term" value="F:nucleic acid binding"/>
    <property type="evidence" value="ECO:0007669"/>
    <property type="project" value="InterPro"/>
</dbReference>
<dbReference type="Proteomes" id="UP000220768">
    <property type="component" value="Unassembled WGS sequence"/>
</dbReference>
<evidence type="ECO:0000313" key="5">
    <source>
        <dbReference type="Proteomes" id="UP000220768"/>
    </source>
</evidence>
<organism evidence="4 5">
    <name type="scientific">Rhizobium chutanense</name>
    <dbReference type="NCBI Taxonomy" id="2035448"/>
    <lineage>
        <taxon>Bacteria</taxon>
        <taxon>Pseudomonadati</taxon>
        <taxon>Pseudomonadota</taxon>
        <taxon>Alphaproteobacteria</taxon>
        <taxon>Hyphomicrobiales</taxon>
        <taxon>Rhizobiaceae</taxon>
        <taxon>Rhizobium/Agrobacterium group</taxon>
        <taxon>Rhizobium</taxon>
    </lineage>
</organism>
<sequence length="1062" mass="118284">MNQQDTTLARAVARDDSVLPLDAFVRSISVNTEVPHMLLLGAGASISSRIPSASTCIWQWKRSIFLSNHPGMEQNFDELSLGMVQERIQGWLDTQPGFPRIGDEGEYGFYIDRCYPRVEDRRSFFQRHIQAAKLSSGYRIAARLAKNNLFRLVWTTNFDGLMSRALAETSVTPVEIGLDSTNRIVRTNRTGELSCVALHGDYRYDALRNTDDEVRRLDEELRQALIEQAVSSPLIVLGYSGRDNSIMEALTESYSRPGAGVLYWCGFGDGPPPEAVVALIAAARKAGRTAFYVPGAAFDDVMRRLALATLSGGDREDVLDIIAKSGTEQPAATAFTVPAGAIGGIVKSTAFKLRCPVEAYSFKPASMPEQGVWRWVREAIGDRRDLMAVPYKGRVWALGTLTSIHEVFTGPMSEVPVRVPIDVSELRHEDGAVTHLLVRSLALAIAGARNLPSEGPLLWDPKKPQRRQVDGRSYTVHDAVLLFIRRAGRDTFLVLKPTVKLFAADGSPAPKEDEKAIKLGIFGYQHNDKFDAAVEHWRRQLFGEGTQFNCPSGEDVGFLFTIDRAPVSAAIVAAPGEATIPERAAAKSVQKGFRIREPNLLFASKGGTGMVNDPHPVRGLVSNRPFDFSLTRSGMAHDIKLGVICPQPEAAATAARLTMLEQAASPSETEKDYLLDFPGFAQAFGLPLVIPRPQDLSWRAPDEPSTDLTKERGTRFAARAVIQAIDELRSAQRVNVILIVTPLRWANWRSFETDSERFDLHDFVKAYCARKGIATQFLDEDTLTDPQTCRIRWWLSLALYAKSFRTPFVLQAAGTDTAYVGFGTSIDRHGPQGRKVVLGCSHIFNQQGQGLQYRLSKVENPSFDRRQRNAFLSRDDARRVGESIRQLFFEARSALPRRVVIHKRFEFRRDEREGLLEGLAGVAEVDMVEITVDDAFRYVNSKMYSGKLEVDKFPVARGTVIPIGDQEALLWVHGSAAAIRNNWRYYQGKRRIPAPLRIRRHAGTTDLQTLATEILGLSKMNWNSFDLYTQAPATLETSGQIARIGRLMENFGEANYDYRLLM</sequence>
<dbReference type="RefSeq" id="WP_097613865.1">
    <property type="nucleotide sequence ID" value="NZ_NWSV01000013.1"/>
</dbReference>
<dbReference type="Gene3D" id="3.40.50.1220">
    <property type="entry name" value="TPP-binding domain"/>
    <property type="match status" value="1"/>
</dbReference>
<protein>
    <recommendedName>
        <fullName evidence="2">Protein argonaute</fullName>
    </recommendedName>
</protein>
<dbReference type="SUPFAM" id="SSF52467">
    <property type="entry name" value="DHS-like NAD/FAD-binding domain"/>
    <property type="match status" value="1"/>
</dbReference>
<dbReference type="SMART" id="SM00950">
    <property type="entry name" value="Piwi"/>
    <property type="match status" value="1"/>
</dbReference>
<evidence type="ECO:0000256" key="1">
    <source>
        <dbReference type="ARBA" id="ARBA00035012"/>
    </source>
</evidence>
<dbReference type="AlphaFoldDB" id="A0A2A6J835"/>
<dbReference type="InterPro" id="IPR036397">
    <property type="entry name" value="RNaseH_sf"/>
</dbReference>
<gene>
    <name evidence="4" type="ORF">CO666_19580</name>
</gene>
<reference evidence="4 5" key="1">
    <citation type="submission" date="2017-09" db="EMBL/GenBank/DDBJ databases">
        <title>Comparative genomics of rhizobia isolated from Phaseolus vulgaris in China.</title>
        <authorList>
            <person name="Tong W."/>
        </authorList>
    </citation>
    <scope>NUCLEOTIDE SEQUENCE [LARGE SCALE GENOMIC DNA]</scope>
    <source>
        <strain evidence="4 5">C5</strain>
    </source>
</reference>
<dbReference type="CDD" id="cd04659">
    <property type="entry name" value="Piwi_piwi-like_ProArk"/>
    <property type="match status" value="1"/>
</dbReference>
<comment type="caution">
    <text evidence="4">The sequence shown here is derived from an EMBL/GenBank/DDBJ whole genome shotgun (WGS) entry which is preliminary data.</text>
</comment>
<dbReference type="InterPro" id="IPR012337">
    <property type="entry name" value="RNaseH-like_sf"/>
</dbReference>
<dbReference type="Gene3D" id="3.40.50.2300">
    <property type="match status" value="1"/>
</dbReference>
<dbReference type="SUPFAM" id="SSF53098">
    <property type="entry name" value="Ribonuclease H-like"/>
    <property type="match status" value="1"/>
</dbReference>
<evidence type="ECO:0000259" key="3">
    <source>
        <dbReference type="SMART" id="SM00950"/>
    </source>
</evidence>
<dbReference type="Pfam" id="PF13289">
    <property type="entry name" value="SIR2_2"/>
    <property type="match status" value="1"/>
</dbReference>
<dbReference type="Gene3D" id="3.30.420.10">
    <property type="entry name" value="Ribonuclease H-like superfamily/Ribonuclease H"/>
    <property type="match status" value="1"/>
</dbReference>
<evidence type="ECO:0000256" key="2">
    <source>
        <dbReference type="ARBA" id="ARBA00035032"/>
    </source>
</evidence>
<comment type="similarity">
    <text evidence="1">Belongs to the argonaute family. Long pAgo subfamily.</text>
</comment>
<accession>A0A2A6J835</accession>
<keyword evidence="5" id="KW-1185">Reference proteome</keyword>
<feature type="domain" description="Piwi" evidence="3">
    <location>
        <begin position="738"/>
        <end position="1050"/>
    </location>
</feature>
<evidence type="ECO:0000313" key="4">
    <source>
        <dbReference type="EMBL" id="PDT02468.1"/>
    </source>
</evidence>